<dbReference type="Proteomes" id="UP000033648">
    <property type="component" value="Unassembled WGS sequence"/>
</dbReference>
<keyword evidence="1" id="KW-0051">Antiviral defense</keyword>
<accession>A0A0F4KVJ8</accession>
<dbReference type="CDD" id="cd09645">
    <property type="entry name" value="Cas5_I-E"/>
    <property type="match status" value="1"/>
</dbReference>
<dbReference type="AlphaFoldDB" id="A0A0F4KVJ8"/>
<dbReference type="PATRIC" id="fig|1684.4.peg.1442"/>
<dbReference type="InterPro" id="IPR021124">
    <property type="entry name" value="CRISPR-assoc_prot_Cas5"/>
</dbReference>
<proteinExistence type="predicted"/>
<dbReference type="GO" id="GO:0043571">
    <property type="term" value="P:maintenance of CRISPR repeat elements"/>
    <property type="evidence" value="ECO:0007669"/>
    <property type="project" value="InterPro"/>
</dbReference>
<dbReference type="Gene3D" id="3.30.70.2660">
    <property type="match status" value="1"/>
</dbReference>
<dbReference type="InterPro" id="IPR013422">
    <property type="entry name" value="CRISPR-assoc_prot_Cas5_N"/>
</dbReference>
<dbReference type="NCBIfam" id="TIGR02593">
    <property type="entry name" value="CRISPR_cas5"/>
    <property type="match status" value="1"/>
</dbReference>
<evidence type="ECO:0000256" key="2">
    <source>
        <dbReference type="SAM" id="MobiDB-lite"/>
    </source>
</evidence>
<dbReference type="Pfam" id="PF09704">
    <property type="entry name" value="Cas_Cas5d"/>
    <property type="match status" value="1"/>
</dbReference>
<feature type="region of interest" description="Disordered" evidence="2">
    <location>
        <begin position="239"/>
        <end position="265"/>
    </location>
</feature>
<dbReference type="NCBIfam" id="TIGR01868">
    <property type="entry name" value="casD_Cas5e"/>
    <property type="match status" value="1"/>
</dbReference>
<dbReference type="InterPro" id="IPR010147">
    <property type="entry name" value="CRISPR-assoc_prot_CasD"/>
</dbReference>
<evidence type="ECO:0000313" key="4">
    <source>
        <dbReference type="Proteomes" id="UP000033648"/>
    </source>
</evidence>
<organism evidence="3 4">
    <name type="scientific">Bifidobacterium asteroides</name>
    <dbReference type="NCBI Taxonomy" id="1684"/>
    <lineage>
        <taxon>Bacteria</taxon>
        <taxon>Bacillati</taxon>
        <taxon>Actinomycetota</taxon>
        <taxon>Actinomycetes</taxon>
        <taxon>Bifidobacteriales</taxon>
        <taxon>Bifidobacteriaceae</taxon>
        <taxon>Bifidobacterium</taxon>
    </lineage>
</organism>
<name>A0A0F4KVJ8_9BIFI</name>
<dbReference type="GO" id="GO:0003723">
    <property type="term" value="F:RNA binding"/>
    <property type="evidence" value="ECO:0007669"/>
    <property type="project" value="InterPro"/>
</dbReference>
<comment type="caution">
    <text evidence="3">The sequence shown here is derived from an EMBL/GenBank/DDBJ whole genome shotgun (WGS) entry which is preliminary data.</text>
</comment>
<evidence type="ECO:0000256" key="1">
    <source>
        <dbReference type="ARBA" id="ARBA00023118"/>
    </source>
</evidence>
<feature type="compositionally biased region" description="Basic and acidic residues" evidence="2">
    <location>
        <begin position="248"/>
        <end position="265"/>
    </location>
</feature>
<protein>
    <submittedName>
        <fullName evidence="3">CRISPR-associated protein Cas5</fullName>
    </submittedName>
</protein>
<dbReference type="GO" id="GO:0051607">
    <property type="term" value="P:defense response to virus"/>
    <property type="evidence" value="ECO:0007669"/>
    <property type="project" value="UniProtKB-KW"/>
</dbReference>
<sequence>MSVLLLRLSGPLQSWGSSSRFEARHTGTEPTKSAVIGLLASAQGRLRGDEIEDLLHLHFGVRLDQPGRLVNDMQTAEQKHQVTNKHVVKIEVSEEKGSCRYKKKTKKNKSNRLVTHRYYLSDAKFLVALGADSSLLEGLDQALRHPRWSLYLGRRACPPDYPVSLGLVQEERIDKALRTYPWIAADWYKKRHQGRQLEVVCDEDCAPDAGNGVISSQVDIPVSFGSARKYAVRTVNRYKIPNPDGPDPDEKGAEAVLDHDPMSFF</sequence>
<dbReference type="EMBL" id="JWME01000013">
    <property type="protein sequence ID" value="KJY49246.1"/>
    <property type="molecule type" value="Genomic_DNA"/>
</dbReference>
<evidence type="ECO:0000313" key="3">
    <source>
        <dbReference type="EMBL" id="KJY49246.1"/>
    </source>
</evidence>
<reference evidence="3 4" key="1">
    <citation type="submission" date="2014-12" db="EMBL/GenBank/DDBJ databases">
        <title>Comparative genomics of the lactic acid bacteria isolated from the honey bee gut.</title>
        <authorList>
            <person name="Ellegaard K.M."/>
            <person name="Tamarit D."/>
            <person name="Javelind E."/>
            <person name="Olofsson T."/>
            <person name="Andersson S.G."/>
            <person name="Vasquez A."/>
        </authorList>
    </citation>
    <scope>NUCLEOTIDE SEQUENCE [LARGE SCALE GENOMIC DNA]</scope>
    <source>
        <strain evidence="3 4">Bin2</strain>
    </source>
</reference>
<dbReference type="OrthoDB" id="3189549at2"/>
<gene>
    <name evidence="3" type="primary">cas5</name>
    <name evidence="3" type="ORF">JF69_13400</name>
</gene>